<proteinExistence type="predicted"/>
<dbReference type="Proteomes" id="UP000501690">
    <property type="component" value="Linkage Group LG8"/>
</dbReference>
<dbReference type="Gene3D" id="3.20.20.80">
    <property type="entry name" value="Glycosidases"/>
    <property type="match status" value="1"/>
</dbReference>
<reference evidence="1 2" key="1">
    <citation type="submission" date="2019-04" db="EMBL/GenBank/DDBJ databases">
        <title>An improved genome assembly and genetic linkage map for asparagus bean, Vigna unguiculata ssp. sesquipedialis.</title>
        <authorList>
            <person name="Xia Q."/>
            <person name="Zhang R."/>
            <person name="Dong Y."/>
        </authorList>
    </citation>
    <scope>NUCLEOTIDE SEQUENCE [LARGE SCALE GENOMIC DNA]</scope>
    <source>
        <tissue evidence="1">Leaf</tissue>
    </source>
</reference>
<organism evidence="1 2">
    <name type="scientific">Vigna unguiculata</name>
    <name type="common">Cowpea</name>
    <dbReference type="NCBI Taxonomy" id="3917"/>
    <lineage>
        <taxon>Eukaryota</taxon>
        <taxon>Viridiplantae</taxon>
        <taxon>Streptophyta</taxon>
        <taxon>Embryophyta</taxon>
        <taxon>Tracheophyta</taxon>
        <taxon>Spermatophyta</taxon>
        <taxon>Magnoliopsida</taxon>
        <taxon>eudicotyledons</taxon>
        <taxon>Gunneridae</taxon>
        <taxon>Pentapetalae</taxon>
        <taxon>rosids</taxon>
        <taxon>fabids</taxon>
        <taxon>Fabales</taxon>
        <taxon>Fabaceae</taxon>
        <taxon>Papilionoideae</taxon>
        <taxon>50 kb inversion clade</taxon>
        <taxon>NPAAA clade</taxon>
        <taxon>indigoferoid/millettioid clade</taxon>
        <taxon>Phaseoleae</taxon>
        <taxon>Vigna</taxon>
    </lineage>
</organism>
<dbReference type="EMBL" id="CP039352">
    <property type="protein sequence ID" value="QCE03824.1"/>
    <property type="molecule type" value="Genomic_DNA"/>
</dbReference>
<dbReference type="AlphaFoldDB" id="A0A4D6MSR5"/>
<evidence type="ECO:0000313" key="1">
    <source>
        <dbReference type="EMBL" id="QCE03824.1"/>
    </source>
</evidence>
<protein>
    <submittedName>
        <fullName evidence="1">Starch branching enzyme II</fullName>
    </submittedName>
</protein>
<keyword evidence="2" id="KW-1185">Reference proteome</keyword>
<name>A0A4D6MSR5_VIGUN</name>
<gene>
    <name evidence="1" type="ORF">DEO72_LG8g1852</name>
</gene>
<sequence length="50" mass="5708">MLDREVAFIGNYSEYFGMTTDVDVVVYRMLANDLIHGLFPALPCPSQIHF</sequence>
<accession>A0A4D6MSR5</accession>
<evidence type="ECO:0000313" key="2">
    <source>
        <dbReference type="Proteomes" id="UP000501690"/>
    </source>
</evidence>